<dbReference type="PANTHER" id="PTHR38439">
    <property type="entry name" value="AURACYANIN-B"/>
    <property type="match status" value="1"/>
</dbReference>
<proteinExistence type="predicted"/>
<dbReference type="SUPFAM" id="SSF49503">
    <property type="entry name" value="Cupredoxins"/>
    <property type="match status" value="1"/>
</dbReference>
<feature type="signal peptide" evidence="4">
    <location>
        <begin position="1"/>
        <end position="23"/>
    </location>
</feature>
<dbReference type="Gene3D" id="2.60.40.420">
    <property type="entry name" value="Cupredoxins - blue copper proteins"/>
    <property type="match status" value="1"/>
</dbReference>
<feature type="domain" description="Blue (type 1) copper" evidence="5">
    <location>
        <begin position="53"/>
        <end position="160"/>
    </location>
</feature>
<evidence type="ECO:0000256" key="2">
    <source>
        <dbReference type="ARBA" id="ARBA00023008"/>
    </source>
</evidence>
<evidence type="ECO:0000256" key="4">
    <source>
        <dbReference type="SAM" id="SignalP"/>
    </source>
</evidence>
<organism evidence="6 7">
    <name type="scientific">Salinarimonas ramus</name>
    <dbReference type="NCBI Taxonomy" id="690164"/>
    <lineage>
        <taxon>Bacteria</taxon>
        <taxon>Pseudomonadati</taxon>
        <taxon>Pseudomonadota</taxon>
        <taxon>Alphaproteobacteria</taxon>
        <taxon>Hyphomicrobiales</taxon>
        <taxon>Salinarimonadaceae</taxon>
        <taxon>Salinarimonas</taxon>
    </lineage>
</organism>
<dbReference type="RefSeq" id="WP_188915730.1">
    <property type="nucleotide sequence ID" value="NZ_BMMF01000020.1"/>
</dbReference>
<accession>A0A917QLF8</accession>
<evidence type="ECO:0000313" key="7">
    <source>
        <dbReference type="Proteomes" id="UP000600449"/>
    </source>
</evidence>
<reference evidence="6 7" key="1">
    <citation type="journal article" date="2014" name="Int. J. Syst. Evol. Microbiol.">
        <title>Complete genome sequence of Corynebacterium casei LMG S-19264T (=DSM 44701T), isolated from a smear-ripened cheese.</title>
        <authorList>
            <consortium name="US DOE Joint Genome Institute (JGI-PGF)"/>
            <person name="Walter F."/>
            <person name="Albersmeier A."/>
            <person name="Kalinowski J."/>
            <person name="Ruckert C."/>
        </authorList>
    </citation>
    <scope>NUCLEOTIDE SEQUENCE [LARGE SCALE GENOMIC DNA]</scope>
    <source>
        <strain evidence="6 7">CGMCC 1.9161</strain>
    </source>
</reference>
<dbReference type="EMBL" id="BMMF01000020">
    <property type="protein sequence ID" value="GGK54865.1"/>
    <property type="molecule type" value="Genomic_DNA"/>
</dbReference>
<dbReference type="InterPro" id="IPR050845">
    <property type="entry name" value="Cu-binding_ET"/>
</dbReference>
<dbReference type="CDD" id="cd04211">
    <property type="entry name" value="Cupredoxin_like_2"/>
    <property type="match status" value="1"/>
</dbReference>
<feature type="compositionally biased region" description="Basic and acidic residues" evidence="3">
    <location>
        <begin position="31"/>
        <end position="43"/>
    </location>
</feature>
<dbReference type="GO" id="GO:0009055">
    <property type="term" value="F:electron transfer activity"/>
    <property type="evidence" value="ECO:0007669"/>
    <property type="project" value="InterPro"/>
</dbReference>
<dbReference type="GO" id="GO:0005507">
    <property type="term" value="F:copper ion binding"/>
    <property type="evidence" value="ECO:0007669"/>
    <property type="project" value="InterPro"/>
</dbReference>
<feature type="region of interest" description="Disordered" evidence="3">
    <location>
        <begin position="24"/>
        <end position="43"/>
    </location>
</feature>
<evidence type="ECO:0000313" key="6">
    <source>
        <dbReference type="EMBL" id="GGK54865.1"/>
    </source>
</evidence>
<keyword evidence="7" id="KW-1185">Reference proteome</keyword>
<dbReference type="AlphaFoldDB" id="A0A917QLF8"/>
<feature type="chain" id="PRO_5036721088" evidence="4">
    <location>
        <begin position="24"/>
        <end position="161"/>
    </location>
</feature>
<protein>
    <submittedName>
        <fullName evidence="6">Copper oxidase</fullName>
    </submittedName>
</protein>
<sequence>MIVRKHTLALAAALALGGTAALAGPGAQGHGHGDEYAFGREGDPSKPARVVEVTMLEGDGTMLFQPDLVEVAQGEQIRFVLANAGALEHEFVIGTVEENRKHAEMMMKFPEMEHDDPNARRLHAEHHGELVWQFTEAGTFEFACLIPGHLDAGMRGTIVVR</sequence>
<keyword evidence="1" id="KW-0479">Metal-binding</keyword>
<gene>
    <name evidence="6" type="ORF">GCM10011322_47040</name>
</gene>
<dbReference type="Proteomes" id="UP000600449">
    <property type="component" value="Unassembled WGS sequence"/>
</dbReference>
<evidence type="ECO:0000256" key="1">
    <source>
        <dbReference type="ARBA" id="ARBA00022723"/>
    </source>
</evidence>
<dbReference type="InterPro" id="IPR033138">
    <property type="entry name" value="Cu_oxidase_CS"/>
</dbReference>
<dbReference type="PROSITE" id="PS00079">
    <property type="entry name" value="MULTICOPPER_OXIDASE1"/>
    <property type="match status" value="1"/>
</dbReference>
<dbReference type="InterPro" id="IPR008972">
    <property type="entry name" value="Cupredoxin"/>
</dbReference>
<comment type="caution">
    <text evidence="6">The sequence shown here is derived from an EMBL/GenBank/DDBJ whole genome shotgun (WGS) entry which is preliminary data.</text>
</comment>
<keyword evidence="2" id="KW-0186">Copper</keyword>
<dbReference type="InterPro" id="IPR000923">
    <property type="entry name" value="BlueCu_1"/>
</dbReference>
<keyword evidence="4" id="KW-0732">Signal</keyword>
<dbReference type="Pfam" id="PF00127">
    <property type="entry name" value="Copper-bind"/>
    <property type="match status" value="1"/>
</dbReference>
<evidence type="ECO:0000256" key="3">
    <source>
        <dbReference type="SAM" id="MobiDB-lite"/>
    </source>
</evidence>
<name>A0A917QLF8_9HYPH</name>
<dbReference type="PANTHER" id="PTHR38439:SF3">
    <property type="entry name" value="COPPER-RESISTANT CUPROPROTEIN COPI"/>
    <property type="match status" value="1"/>
</dbReference>
<evidence type="ECO:0000259" key="5">
    <source>
        <dbReference type="Pfam" id="PF00127"/>
    </source>
</evidence>